<dbReference type="Proteomes" id="UP000199205">
    <property type="component" value="Unassembled WGS sequence"/>
</dbReference>
<dbReference type="GO" id="GO:0016705">
    <property type="term" value="F:oxidoreductase activity, acting on paired donors, with incorporation or reduction of molecular oxygen"/>
    <property type="evidence" value="ECO:0007669"/>
    <property type="project" value="InterPro"/>
</dbReference>
<dbReference type="PANTHER" id="PTHR30137:SF20">
    <property type="entry name" value="N-ACETYL-S-ALKYLCYSTEINE MONOOXYGENASE"/>
    <property type="match status" value="1"/>
</dbReference>
<dbReference type="AlphaFoldDB" id="A0A1C3WQ78"/>
<dbReference type="InterPro" id="IPR050766">
    <property type="entry name" value="Bact_Lucif_Oxidored"/>
</dbReference>
<reference evidence="3 4" key="1">
    <citation type="submission" date="2016-08" db="EMBL/GenBank/DDBJ databases">
        <authorList>
            <person name="Seilhamer J.J."/>
        </authorList>
    </citation>
    <scope>NUCLEOTIDE SEQUENCE [LARGE SCALE GENOMIC DNA]</scope>
    <source>
        <strain evidence="3 4">P1-7</strain>
    </source>
</reference>
<feature type="domain" description="Luciferase-like" evidence="2">
    <location>
        <begin position="38"/>
        <end position="318"/>
    </location>
</feature>
<evidence type="ECO:0000259" key="2">
    <source>
        <dbReference type="Pfam" id="PF00296"/>
    </source>
</evidence>
<sequence length="352" mass="38048">MFFIDYGANDRHSAQTWMKRNGMSYLLSLLDKSPIEQGLSATDALGATTRLAVRAEELGYHRFWVAEHHNMASLASSAPEVLIAYLLARTSKIRIGSGGVMLQHYSSYKVAEAFNLLASLAPGRIDLGVGKAPGGFPLSTRALQVAIDPERKPSFAEQLSDLNGYLAADPHSDGALATPFPPRSPERFLLGASVESAELAAEKGWKLVFAGHLNGDPENLNKTFEAYGRATGGKVPILALAAFAAESEAHARERVGQLRIVKLFLPNGQSVNVGSLEQAAEFARQAGVTDYRTEEKVPSVLHGTAAQIRDELDALHRRYGVEEFVLDTPALTAAERLTSIELLAKERLSLVA</sequence>
<dbReference type="GO" id="GO:0005829">
    <property type="term" value="C:cytosol"/>
    <property type="evidence" value="ECO:0007669"/>
    <property type="project" value="TreeGrafter"/>
</dbReference>
<gene>
    <name evidence="3" type="ORF">GA0061101_114105</name>
</gene>
<name>A0A1C3WQ78_9HYPH</name>
<comment type="similarity">
    <text evidence="1">To bacterial alkanal monooxygenase alpha and beta chains.</text>
</comment>
<evidence type="ECO:0000256" key="1">
    <source>
        <dbReference type="ARBA" id="ARBA00007789"/>
    </source>
</evidence>
<evidence type="ECO:0000313" key="4">
    <source>
        <dbReference type="Proteomes" id="UP000199205"/>
    </source>
</evidence>
<dbReference type="SUPFAM" id="SSF51679">
    <property type="entry name" value="Bacterial luciferase-like"/>
    <property type="match status" value="1"/>
</dbReference>
<protein>
    <submittedName>
        <fullName evidence="3">Luciferase family oxidoreductase, group 1</fullName>
    </submittedName>
</protein>
<dbReference type="InterPro" id="IPR011251">
    <property type="entry name" value="Luciferase-like_dom"/>
</dbReference>
<dbReference type="NCBIfam" id="TIGR03558">
    <property type="entry name" value="oxido_grp_1"/>
    <property type="match status" value="1"/>
</dbReference>
<dbReference type="EMBL" id="FMAF01000014">
    <property type="protein sequence ID" value="SCB41874.1"/>
    <property type="molecule type" value="Genomic_DNA"/>
</dbReference>
<accession>A0A1C3WQ78</accession>
<dbReference type="PANTHER" id="PTHR30137">
    <property type="entry name" value="LUCIFERASE-LIKE MONOOXYGENASE"/>
    <property type="match status" value="1"/>
</dbReference>
<dbReference type="InterPro" id="IPR019949">
    <property type="entry name" value="CmoO-like"/>
</dbReference>
<dbReference type="Gene3D" id="3.20.20.30">
    <property type="entry name" value="Luciferase-like domain"/>
    <property type="match status" value="1"/>
</dbReference>
<dbReference type="InterPro" id="IPR036661">
    <property type="entry name" value="Luciferase-like_sf"/>
</dbReference>
<proteinExistence type="predicted"/>
<dbReference type="Pfam" id="PF00296">
    <property type="entry name" value="Bac_luciferase"/>
    <property type="match status" value="1"/>
</dbReference>
<evidence type="ECO:0000313" key="3">
    <source>
        <dbReference type="EMBL" id="SCB41874.1"/>
    </source>
</evidence>
<organism evidence="3 4">
    <name type="scientific">Rhizobium lusitanum</name>
    <dbReference type="NCBI Taxonomy" id="293958"/>
    <lineage>
        <taxon>Bacteria</taxon>
        <taxon>Pseudomonadati</taxon>
        <taxon>Pseudomonadota</taxon>
        <taxon>Alphaproteobacteria</taxon>
        <taxon>Hyphomicrobiales</taxon>
        <taxon>Rhizobiaceae</taxon>
        <taxon>Rhizobium/Agrobacterium group</taxon>
        <taxon>Rhizobium</taxon>
    </lineage>
</organism>